<dbReference type="InterPro" id="IPR036206">
    <property type="entry name" value="ThiamineP_synth_sf"/>
</dbReference>
<dbReference type="InterPro" id="IPR013785">
    <property type="entry name" value="Aldolase_TIM"/>
</dbReference>
<dbReference type="InterPro" id="IPR034291">
    <property type="entry name" value="TMP_synthase"/>
</dbReference>
<feature type="binding site" evidence="10">
    <location>
        <position position="80"/>
    </location>
    <ligand>
        <name>4-amino-2-methyl-5-(diphosphooxymethyl)pyrimidine</name>
        <dbReference type="ChEBI" id="CHEBI:57841"/>
    </ligand>
</feature>
<dbReference type="GO" id="GO:0009229">
    <property type="term" value="P:thiamine diphosphate biosynthetic process"/>
    <property type="evidence" value="ECO:0007669"/>
    <property type="project" value="UniProtKB-UniRule"/>
</dbReference>
<evidence type="ECO:0000259" key="13">
    <source>
        <dbReference type="Pfam" id="PF02581"/>
    </source>
</evidence>
<evidence type="ECO:0000256" key="7">
    <source>
        <dbReference type="ARBA" id="ARBA00047334"/>
    </source>
</evidence>
<keyword evidence="3 10" id="KW-0808">Transferase</keyword>
<dbReference type="Pfam" id="PF02581">
    <property type="entry name" value="TMP-TENI"/>
    <property type="match status" value="1"/>
</dbReference>
<dbReference type="PANTHER" id="PTHR20857">
    <property type="entry name" value="THIAMINE-PHOSPHATE PYROPHOSPHORYLASE"/>
    <property type="match status" value="1"/>
</dbReference>
<comment type="catalytic activity">
    <reaction evidence="7 10 11">
        <text>4-methyl-5-(2-phosphooxyethyl)-thiazole + 4-amino-2-methyl-5-(diphosphooxymethyl)pyrimidine + H(+) = thiamine phosphate + diphosphate</text>
        <dbReference type="Rhea" id="RHEA:22328"/>
        <dbReference type="ChEBI" id="CHEBI:15378"/>
        <dbReference type="ChEBI" id="CHEBI:33019"/>
        <dbReference type="ChEBI" id="CHEBI:37575"/>
        <dbReference type="ChEBI" id="CHEBI:57841"/>
        <dbReference type="ChEBI" id="CHEBI:58296"/>
        <dbReference type="EC" id="2.5.1.3"/>
    </reaction>
</comment>
<evidence type="ECO:0000256" key="8">
    <source>
        <dbReference type="ARBA" id="ARBA00047851"/>
    </source>
</evidence>
<feature type="domain" description="Thiamine phosphate synthase/TenI" evidence="13">
    <location>
        <begin position="18"/>
        <end position="199"/>
    </location>
</feature>
<comment type="catalytic activity">
    <reaction evidence="9 10 11">
        <text>2-[(2R,5Z)-2-carboxy-4-methylthiazol-5(2H)-ylidene]ethyl phosphate + 4-amino-2-methyl-5-(diphosphooxymethyl)pyrimidine + 2 H(+) = thiamine phosphate + CO2 + diphosphate</text>
        <dbReference type="Rhea" id="RHEA:47844"/>
        <dbReference type="ChEBI" id="CHEBI:15378"/>
        <dbReference type="ChEBI" id="CHEBI:16526"/>
        <dbReference type="ChEBI" id="CHEBI:33019"/>
        <dbReference type="ChEBI" id="CHEBI:37575"/>
        <dbReference type="ChEBI" id="CHEBI:57841"/>
        <dbReference type="ChEBI" id="CHEBI:62899"/>
        <dbReference type="EC" id="2.5.1.3"/>
    </reaction>
</comment>
<proteinExistence type="inferred from homology"/>
<evidence type="ECO:0000256" key="2">
    <source>
        <dbReference type="ARBA" id="ARBA00005165"/>
    </source>
</evidence>
<keyword evidence="6 10" id="KW-0784">Thiamine biosynthesis</keyword>
<comment type="cofactor">
    <cofactor evidence="1">
        <name>Mg(2+)</name>
        <dbReference type="ChEBI" id="CHEBI:18420"/>
    </cofactor>
</comment>
<evidence type="ECO:0000256" key="6">
    <source>
        <dbReference type="ARBA" id="ARBA00022977"/>
    </source>
</evidence>
<gene>
    <name evidence="10 14" type="primary">thiE</name>
    <name evidence="14" type="ORF">HY618_06260</name>
</gene>
<evidence type="ECO:0000256" key="10">
    <source>
        <dbReference type="HAMAP-Rule" id="MF_00097"/>
    </source>
</evidence>
<dbReference type="Proteomes" id="UP000752292">
    <property type="component" value="Unassembled WGS sequence"/>
</dbReference>
<dbReference type="NCBIfam" id="TIGR00693">
    <property type="entry name" value="thiE"/>
    <property type="match status" value="1"/>
</dbReference>
<dbReference type="HAMAP" id="MF_00097">
    <property type="entry name" value="TMP_synthase"/>
    <property type="match status" value="1"/>
</dbReference>
<keyword evidence="5" id="KW-0460">Magnesium</keyword>
<sequence length="220" mass="22218">MATVRKAYFSLPPALDPLYLITDRTVPPSGDLLGALGAALRGGVRLLQFREKDLPPRARWELGERVMRLAEGSGASVVVNGDPALALALGAAGVHLGKETLPVRVVRERLGWRGLIGYSAHAGGEAARAFAEGADFVTLSPVFPTKSKAAQGPALGLEGFRGQARGLPGPVYALGGVGPGNAAACLGAGAHGVALIGAVLAAPDPAAAAAALREVLARVG</sequence>
<evidence type="ECO:0000256" key="12">
    <source>
        <dbReference type="RuleBase" id="RU004253"/>
    </source>
</evidence>
<feature type="binding site" evidence="10">
    <location>
        <begin position="145"/>
        <end position="147"/>
    </location>
    <ligand>
        <name>2-[(2R,5Z)-2-carboxy-4-methylthiazol-5(2H)-ylidene]ethyl phosphate</name>
        <dbReference type="ChEBI" id="CHEBI:62899"/>
    </ligand>
</feature>
<dbReference type="AlphaFoldDB" id="A0A932ZXJ7"/>
<dbReference type="CDD" id="cd00564">
    <property type="entry name" value="TMP_TenI"/>
    <property type="match status" value="1"/>
</dbReference>
<feature type="binding site" evidence="10">
    <location>
        <position position="119"/>
    </location>
    <ligand>
        <name>4-amino-2-methyl-5-(diphosphooxymethyl)pyrimidine</name>
        <dbReference type="ChEBI" id="CHEBI:57841"/>
    </ligand>
</feature>
<comment type="function">
    <text evidence="10">Condenses 4-methyl-5-(beta-hydroxyethyl)thiazole monophosphate (THZ-P) and 2-methyl-4-amino-5-hydroxymethyl pyrimidine pyrophosphate (HMP-PP) to form thiamine monophosphate (TMP).</text>
</comment>
<organism evidence="14 15">
    <name type="scientific">Tectimicrobiota bacterium</name>
    <dbReference type="NCBI Taxonomy" id="2528274"/>
    <lineage>
        <taxon>Bacteria</taxon>
        <taxon>Pseudomonadati</taxon>
        <taxon>Nitrospinota/Tectimicrobiota group</taxon>
        <taxon>Candidatus Tectimicrobiota</taxon>
    </lineage>
</organism>
<evidence type="ECO:0000256" key="4">
    <source>
        <dbReference type="ARBA" id="ARBA00022723"/>
    </source>
</evidence>
<comment type="caution">
    <text evidence="14">The sequence shown here is derived from an EMBL/GenBank/DDBJ whole genome shotgun (WGS) entry which is preliminary data.</text>
</comment>
<dbReference type="PANTHER" id="PTHR20857:SF15">
    <property type="entry name" value="THIAMINE-PHOSPHATE SYNTHASE"/>
    <property type="match status" value="1"/>
</dbReference>
<dbReference type="GO" id="GO:0000287">
    <property type="term" value="F:magnesium ion binding"/>
    <property type="evidence" value="ECO:0007669"/>
    <property type="project" value="UniProtKB-UniRule"/>
</dbReference>
<dbReference type="EC" id="2.5.1.3" evidence="10"/>
<name>A0A932ZXJ7_UNCTE</name>
<keyword evidence="4" id="KW-0479">Metal-binding</keyword>
<feature type="binding site" evidence="10">
    <location>
        <position position="148"/>
    </location>
    <ligand>
        <name>4-amino-2-methyl-5-(diphosphooxymethyl)pyrimidine</name>
        <dbReference type="ChEBI" id="CHEBI:57841"/>
    </ligand>
</feature>
<dbReference type="InterPro" id="IPR022998">
    <property type="entry name" value="ThiamineP_synth_TenI"/>
</dbReference>
<evidence type="ECO:0000313" key="14">
    <source>
        <dbReference type="EMBL" id="MBI4252047.1"/>
    </source>
</evidence>
<accession>A0A932ZXJ7</accession>
<evidence type="ECO:0000256" key="5">
    <source>
        <dbReference type="ARBA" id="ARBA00022842"/>
    </source>
</evidence>
<comment type="caution">
    <text evidence="10">Lacks conserved residue(s) required for the propagation of feature annotation.</text>
</comment>
<dbReference type="EMBL" id="JACQRX010000274">
    <property type="protein sequence ID" value="MBI4252047.1"/>
    <property type="molecule type" value="Genomic_DNA"/>
</dbReference>
<reference evidence="14" key="1">
    <citation type="submission" date="2020-07" db="EMBL/GenBank/DDBJ databases">
        <title>Huge and variable diversity of episymbiotic CPR bacteria and DPANN archaea in groundwater ecosystems.</title>
        <authorList>
            <person name="He C.Y."/>
            <person name="Keren R."/>
            <person name="Whittaker M."/>
            <person name="Farag I.F."/>
            <person name="Doudna J."/>
            <person name="Cate J.H.D."/>
            <person name="Banfield J.F."/>
        </authorList>
    </citation>
    <scope>NUCLEOTIDE SEQUENCE</scope>
    <source>
        <strain evidence="14">NC_groundwater_1370_Ag_S-0.2um_69_93</strain>
    </source>
</reference>
<dbReference type="GO" id="GO:0005737">
    <property type="term" value="C:cytoplasm"/>
    <property type="evidence" value="ECO:0007669"/>
    <property type="project" value="TreeGrafter"/>
</dbReference>
<feature type="binding site" evidence="10">
    <location>
        <begin position="48"/>
        <end position="52"/>
    </location>
    <ligand>
        <name>4-amino-2-methyl-5-(diphosphooxymethyl)pyrimidine</name>
        <dbReference type="ChEBI" id="CHEBI:57841"/>
    </ligand>
</feature>
<dbReference type="GO" id="GO:0009228">
    <property type="term" value="P:thiamine biosynthetic process"/>
    <property type="evidence" value="ECO:0007669"/>
    <property type="project" value="UniProtKB-KW"/>
</dbReference>
<comment type="pathway">
    <text evidence="2 10 12">Cofactor biosynthesis; thiamine diphosphate biosynthesis; thiamine phosphate from 4-amino-2-methyl-5-diphosphomethylpyrimidine and 4-methyl-5-(2-phosphoethyl)-thiazole: step 1/1.</text>
</comment>
<evidence type="ECO:0000256" key="1">
    <source>
        <dbReference type="ARBA" id="ARBA00001946"/>
    </source>
</evidence>
<dbReference type="Gene3D" id="3.20.20.70">
    <property type="entry name" value="Aldolase class I"/>
    <property type="match status" value="1"/>
</dbReference>
<comment type="similarity">
    <text evidence="10 11">Belongs to the thiamine-phosphate synthase family.</text>
</comment>
<evidence type="ECO:0000256" key="3">
    <source>
        <dbReference type="ARBA" id="ARBA00022679"/>
    </source>
</evidence>
<dbReference type="SUPFAM" id="SSF51391">
    <property type="entry name" value="Thiamin phosphate synthase"/>
    <property type="match status" value="1"/>
</dbReference>
<dbReference type="GO" id="GO:0004789">
    <property type="term" value="F:thiamine-phosphate diphosphorylase activity"/>
    <property type="evidence" value="ECO:0007669"/>
    <property type="project" value="UniProtKB-UniRule"/>
</dbReference>
<feature type="binding site" evidence="10">
    <location>
        <position position="176"/>
    </location>
    <ligand>
        <name>2-[(2R,5Z)-2-carboxy-4-methylthiazol-5(2H)-ylidene]ethyl phosphate</name>
        <dbReference type="ChEBI" id="CHEBI:62899"/>
    </ligand>
</feature>
<evidence type="ECO:0000256" key="9">
    <source>
        <dbReference type="ARBA" id="ARBA00047883"/>
    </source>
</evidence>
<evidence type="ECO:0000313" key="15">
    <source>
        <dbReference type="Proteomes" id="UP000752292"/>
    </source>
</evidence>
<comment type="catalytic activity">
    <reaction evidence="8 10 11">
        <text>2-(2-carboxy-4-methylthiazol-5-yl)ethyl phosphate + 4-amino-2-methyl-5-(diphosphooxymethyl)pyrimidine + 2 H(+) = thiamine phosphate + CO2 + diphosphate</text>
        <dbReference type="Rhea" id="RHEA:47848"/>
        <dbReference type="ChEBI" id="CHEBI:15378"/>
        <dbReference type="ChEBI" id="CHEBI:16526"/>
        <dbReference type="ChEBI" id="CHEBI:33019"/>
        <dbReference type="ChEBI" id="CHEBI:37575"/>
        <dbReference type="ChEBI" id="CHEBI:57841"/>
        <dbReference type="ChEBI" id="CHEBI:62890"/>
        <dbReference type="EC" id="2.5.1.3"/>
    </reaction>
</comment>
<protein>
    <recommendedName>
        <fullName evidence="10">Thiamine-phosphate synthase</fullName>
        <shortName evidence="10">TP synthase</shortName>
        <shortName evidence="10">TPS</shortName>
        <ecNumber evidence="10">2.5.1.3</ecNumber>
    </recommendedName>
    <alternativeName>
        <fullName evidence="10">Thiamine-phosphate pyrophosphorylase</fullName>
        <shortName evidence="10">TMP pyrophosphorylase</shortName>
        <shortName evidence="10">TMP-PPase</shortName>
    </alternativeName>
</protein>
<evidence type="ECO:0000256" key="11">
    <source>
        <dbReference type="RuleBase" id="RU003826"/>
    </source>
</evidence>